<evidence type="ECO:0008006" key="4">
    <source>
        <dbReference type="Google" id="ProtNLM"/>
    </source>
</evidence>
<dbReference type="Gene3D" id="3.80.10.10">
    <property type="entry name" value="Ribonuclease Inhibitor"/>
    <property type="match status" value="1"/>
</dbReference>
<protein>
    <recommendedName>
        <fullName evidence="4">F-box domain protein</fullName>
    </recommendedName>
</protein>
<evidence type="ECO:0000313" key="2">
    <source>
        <dbReference type="EMBL" id="RMZ44177.1"/>
    </source>
</evidence>
<proteinExistence type="predicted"/>
<evidence type="ECO:0000313" key="3">
    <source>
        <dbReference type="Proteomes" id="UP000275480"/>
    </source>
</evidence>
<accession>A0AB74CFQ6</accession>
<feature type="region of interest" description="Disordered" evidence="1">
    <location>
        <begin position="418"/>
        <end position="450"/>
    </location>
</feature>
<reference evidence="2 3" key="1">
    <citation type="submission" date="2018-07" db="EMBL/GenBank/DDBJ databases">
        <title>Identification of spontaneous genetic mutation associated with occurrence of a yellow conidial color mutant of Aspergillus flavus.</title>
        <authorList>
            <person name="Chang P.-K."/>
            <person name="Mack B.M."/>
            <person name="Scharfenstein L."/>
            <person name="Gilbert M.K."/>
        </authorList>
    </citation>
    <scope>NUCLEOTIDE SEQUENCE [LARGE SCALE GENOMIC DNA]</scope>
    <source>
        <strain evidence="2 3">CA14</strain>
    </source>
</reference>
<dbReference type="SUPFAM" id="SSF52047">
    <property type="entry name" value="RNI-like"/>
    <property type="match status" value="1"/>
</dbReference>
<feature type="compositionally biased region" description="Acidic residues" evidence="1">
    <location>
        <begin position="418"/>
        <end position="430"/>
    </location>
</feature>
<dbReference type="EMBL" id="QQZZ01000087">
    <property type="protein sequence ID" value="RMZ44177.1"/>
    <property type="molecule type" value="Genomic_DNA"/>
</dbReference>
<dbReference type="AlphaFoldDB" id="A0AB74CFQ6"/>
<gene>
    <name evidence="2" type="ORF">CA14_004347</name>
</gene>
<sequence>MVANPYQYTRNPLVIAEIVGLVIENVDMVPDLLNCACVNSIWMEPALRKLYRGSMNDMQFRTPGIDSLNCLLVASPGRFARNVSFVKHLLLAPEYPSGGCGNSSCRPLCFDVCRAMRFRGLAELLLRTQPRGFTSLMIPFEMAHNALELFSDHLGQETVYPAGDFPNLKALTVYISEDDPELGGLDRLLTTRDLQFIHLEEWIGPYTIDHYHRVLSGKLLPYLRAQKNLKALALDLAGCSNPFPEEQEESIWPRLKALYLHCADDQWLMQLSKFKELFRTAAVGKCKHLRVVEIPILSLFHHNDDNHGMNFLMDIVRGCPLLQRLSLPRVAGYFTRKMKEPLLFDLLSALPRLEVLELGMDFWLNTSIPPLGIRALQANIVQKPGYLMQEANFQTLATEWSRIFPKLWTIPCSTEFELDNDPSDGSEEDGASGRGDEKPSFLDADDGGTNSDWQSVRSKLWEALSYVEADEYASEKFQHMWQTNFEIQTIGWPVLSSEAFTYTWSHSFPSRGYC</sequence>
<dbReference type="InterPro" id="IPR032675">
    <property type="entry name" value="LRR_dom_sf"/>
</dbReference>
<dbReference type="Proteomes" id="UP000275480">
    <property type="component" value="Unassembled WGS sequence"/>
</dbReference>
<organism evidence="2 3">
    <name type="scientific">Aspergillus flavus</name>
    <dbReference type="NCBI Taxonomy" id="5059"/>
    <lineage>
        <taxon>Eukaryota</taxon>
        <taxon>Fungi</taxon>
        <taxon>Dikarya</taxon>
        <taxon>Ascomycota</taxon>
        <taxon>Pezizomycotina</taxon>
        <taxon>Eurotiomycetes</taxon>
        <taxon>Eurotiomycetidae</taxon>
        <taxon>Eurotiales</taxon>
        <taxon>Aspergillaceae</taxon>
        <taxon>Aspergillus</taxon>
        <taxon>Aspergillus subgen. Circumdati</taxon>
    </lineage>
</organism>
<comment type="caution">
    <text evidence="2">The sequence shown here is derived from an EMBL/GenBank/DDBJ whole genome shotgun (WGS) entry which is preliminary data.</text>
</comment>
<name>A0AB74CFQ6_ASPFL</name>
<evidence type="ECO:0000256" key="1">
    <source>
        <dbReference type="SAM" id="MobiDB-lite"/>
    </source>
</evidence>